<evidence type="ECO:0000313" key="5">
    <source>
        <dbReference type="Ensembl" id="ENSCSEP00000003252.1"/>
    </source>
</evidence>
<dbReference type="GO" id="GO:0045503">
    <property type="term" value="F:dynein light chain binding"/>
    <property type="evidence" value="ECO:0007669"/>
    <property type="project" value="TreeGrafter"/>
</dbReference>
<organism evidence="5 6">
    <name type="scientific">Cynoglossus semilaevis</name>
    <name type="common">Tongue sole</name>
    <dbReference type="NCBI Taxonomy" id="244447"/>
    <lineage>
        <taxon>Eukaryota</taxon>
        <taxon>Metazoa</taxon>
        <taxon>Chordata</taxon>
        <taxon>Craniata</taxon>
        <taxon>Vertebrata</taxon>
        <taxon>Euteleostomi</taxon>
        <taxon>Actinopterygii</taxon>
        <taxon>Neopterygii</taxon>
        <taxon>Teleostei</taxon>
        <taxon>Neoteleostei</taxon>
        <taxon>Acanthomorphata</taxon>
        <taxon>Carangaria</taxon>
        <taxon>Pleuronectiformes</taxon>
        <taxon>Pleuronectoidei</taxon>
        <taxon>Cynoglossidae</taxon>
        <taxon>Cynoglossinae</taxon>
        <taxon>Cynoglossus</taxon>
    </lineage>
</organism>
<dbReference type="InterPro" id="IPR036322">
    <property type="entry name" value="WD40_repeat_dom_sf"/>
</dbReference>
<comment type="subcellular location">
    <subcellularLocation>
        <location evidence="1">Cytoplasm</location>
    </subcellularLocation>
</comment>
<name>A0A3P8ULI7_CYNSE</name>
<dbReference type="Proteomes" id="UP000265120">
    <property type="component" value="Chromosome 14"/>
</dbReference>
<protein>
    <submittedName>
        <fullName evidence="5">Dynein 2 intermediate chain 2</fullName>
    </submittedName>
</protein>
<dbReference type="SMART" id="SM00320">
    <property type="entry name" value="WD40"/>
    <property type="match status" value="6"/>
</dbReference>
<dbReference type="FunCoup" id="A0A3P8ULI7">
    <property type="interactions" value="199"/>
</dbReference>
<dbReference type="SUPFAM" id="SSF50978">
    <property type="entry name" value="WD40 repeat-like"/>
    <property type="match status" value="1"/>
</dbReference>
<dbReference type="STRING" id="244447.ENSCSEP00000003252"/>
<dbReference type="OMA" id="SYVCAWN"/>
<dbReference type="InterPro" id="IPR050687">
    <property type="entry name" value="Dynein_IC"/>
</dbReference>
<dbReference type="Pfam" id="PF00400">
    <property type="entry name" value="WD40"/>
    <property type="match status" value="2"/>
</dbReference>
<dbReference type="Ensembl" id="ENSCSET00000003297.1">
    <property type="protein sequence ID" value="ENSCSEP00000003252.1"/>
    <property type="gene ID" value="ENSCSEG00000002119.1"/>
</dbReference>
<dbReference type="Gene3D" id="2.130.10.10">
    <property type="entry name" value="YVTN repeat-like/Quinoprotein amine dehydrogenase"/>
    <property type="match status" value="2"/>
</dbReference>
<reference evidence="5" key="3">
    <citation type="submission" date="2025-09" db="UniProtKB">
        <authorList>
            <consortium name="Ensembl"/>
        </authorList>
    </citation>
    <scope>IDENTIFICATION</scope>
</reference>
<dbReference type="PANTHER" id="PTHR12442:SF26">
    <property type="entry name" value="CYTOPLASMIC DYNEIN 2 INTERMEDIATE CHAIN 2"/>
    <property type="match status" value="1"/>
</dbReference>
<evidence type="ECO:0000313" key="6">
    <source>
        <dbReference type="Proteomes" id="UP000265120"/>
    </source>
</evidence>
<keyword evidence="6" id="KW-1185">Reference proteome</keyword>
<dbReference type="GeneTree" id="ENSGT00940000158483"/>
<dbReference type="GO" id="GO:0097014">
    <property type="term" value="C:ciliary plasm"/>
    <property type="evidence" value="ECO:0007669"/>
    <property type="project" value="TreeGrafter"/>
</dbReference>
<dbReference type="AlphaFoldDB" id="A0A3P8ULI7"/>
<sequence length="505" mass="55294">MFTDEALDCVSFNSVWRKSQQSAREERGCQTRAVHSIDSKIQTSSTTETCTQTEPWDQRTEEILYSPDDPEPPGLLDFLLRVEQVLIRELTKNSRSHAFDGFQVNWSGESKQVSRLHLLQHPAAQDRGLHVTSVSWSCTGSVIACAFGRIDEGDWSTESSYVCTWNLDRRHLRPKQADLVIDVSTAVTALHCHPCQPALIAGGLYNGEVLVWDTSRTQDLVLALTGMSADSHREPVYQVSWIPLQKKGDFGILSACSGGRVLLWTVDSGQGKLALNAAYAFVQQQLPRSSSFKTRVLSSSSLVGVTSLSLCPWDSDTFLVGSEGGLLLKCSFSSKTPAAVCSDNQSVALKAPAVFSFQPHNGPVHSVHCSPFHRNLFVSAGTDGMVQVHSMLQVNPLMSVRVSDSYIFQVQWSPTRPLVFAAATGQGEVQIFDLGHRSLKPSATITQEVVGGATTCLDFNGQNPRLLAVGNTDGTVCVWQLPSDLTEQRPRESIQLEMIANQVAE</sequence>
<evidence type="ECO:0000256" key="4">
    <source>
        <dbReference type="ARBA" id="ARBA00022737"/>
    </source>
</evidence>
<dbReference type="GO" id="GO:0045504">
    <property type="term" value="F:dynein heavy chain binding"/>
    <property type="evidence" value="ECO:0007669"/>
    <property type="project" value="TreeGrafter"/>
</dbReference>
<dbReference type="GeneID" id="103389344"/>
<dbReference type="GO" id="GO:0021915">
    <property type="term" value="P:neural tube development"/>
    <property type="evidence" value="ECO:0007669"/>
    <property type="project" value="Ensembl"/>
</dbReference>
<dbReference type="RefSeq" id="XP_008322940.1">
    <property type="nucleotide sequence ID" value="XM_008324718.3"/>
</dbReference>
<accession>A0A3P8ULI7</accession>
<keyword evidence="4" id="KW-0677">Repeat</keyword>
<reference evidence="5" key="2">
    <citation type="submission" date="2025-08" db="UniProtKB">
        <authorList>
            <consortium name="Ensembl"/>
        </authorList>
    </citation>
    <scope>IDENTIFICATION</scope>
</reference>
<keyword evidence="3" id="KW-0853">WD repeat</keyword>
<dbReference type="PANTHER" id="PTHR12442">
    <property type="entry name" value="DYNEIN INTERMEDIATE CHAIN"/>
    <property type="match status" value="1"/>
</dbReference>
<evidence type="ECO:0000256" key="2">
    <source>
        <dbReference type="ARBA" id="ARBA00022490"/>
    </source>
</evidence>
<dbReference type="InParanoid" id="A0A3P8ULI7"/>
<keyword evidence="2" id="KW-0963">Cytoplasm</keyword>
<reference evidence="5 6" key="1">
    <citation type="journal article" date="2014" name="Nat. Genet.">
        <title>Whole-genome sequence of a flatfish provides insights into ZW sex chromosome evolution and adaptation to a benthic lifestyle.</title>
        <authorList>
            <person name="Chen S."/>
            <person name="Zhang G."/>
            <person name="Shao C."/>
            <person name="Huang Q."/>
            <person name="Liu G."/>
            <person name="Zhang P."/>
            <person name="Song W."/>
            <person name="An N."/>
            <person name="Chalopin D."/>
            <person name="Volff J.N."/>
            <person name="Hong Y."/>
            <person name="Li Q."/>
            <person name="Sha Z."/>
            <person name="Zhou H."/>
            <person name="Xie M."/>
            <person name="Yu Q."/>
            <person name="Liu Y."/>
            <person name="Xiang H."/>
            <person name="Wang N."/>
            <person name="Wu K."/>
            <person name="Yang C."/>
            <person name="Zhou Q."/>
            <person name="Liao X."/>
            <person name="Yang L."/>
            <person name="Hu Q."/>
            <person name="Zhang J."/>
            <person name="Meng L."/>
            <person name="Jin L."/>
            <person name="Tian Y."/>
            <person name="Lian J."/>
            <person name="Yang J."/>
            <person name="Miao G."/>
            <person name="Liu S."/>
            <person name="Liang Z."/>
            <person name="Yan F."/>
            <person name="Li Y."/>
            <person name="Sun B."/>
            <person name="Zhang H."/>
            <person name="Zhang J."/>
            <person name="Zhu Y."/>
            <person name="Du M."/>
            <person name="Zhao Y."/>
            <person name="Schartl M."/>
            <person name="Tang Q."/>
            <person name="Wang J."/>
        </authorList>
    </citation>
    <scope>NUCLEOTIDE SEQUENCE</scope>
</reference>
<evidence type="ECO:0000256" key="3">
    <source>
        <dbReference type="ARBA" id="ARBA00022574"/>
    </source>
</evidence>
<proteinExistence type="predicted"/>
<dbReference type="KEGG" id="csem:103389344"/>
<dbReference type="InterPro" id="IPR015943">
    <property type="entry name" value="WD40/YVTN_repeat-like_dom_sf"/>
</dbReference>
<dbReference type="FunFam" id="2.130.10.10:FF:001469">
    <property type="entry name" value="WD repeat domain 34"/>
    <property type="match status" value="1"/>
</dbReference>
<dbReference type="CTD" id="89891"/>
<dbReference type="FunFam" id="2.130.10.10:FF:000283">
    <property type="entry name" value="WD repeat domain 34"/>
    <property type="match status" value="1"/>
</dbReference>
<dbReference type="GO" id="GO:0005868">
    <property type="term" value="C:cytoplasmic dynein complex"/>
    <property type="evidence" value="ECO:0007669"/>
    <property type="project" value="TreeGrafter"/>
</dbReference>
<dbReference type="OrthoDB" id="445052at2759"/>
<evidence type="ECO:0000256" key="1">
    <source>
        <dbReference type="ARBA" id="ARBA00004496"/>
    </source>
</evidence>
<dbReference type="InterPro" id="IPR001680">
    <property type="entry name" value="WD40_rpt"/>
</dbReference>
<dbReference type="GO" id="GO:0042073">
    <property type="term" value="P:intraciliary transport"/>
    <property type="evidence" value="ECO:0007669"/>
    <property type="project" value="Ensembl"/>
</dbReference>